<reference evidence="2" key="1">
    <citation type="submission" date="2020-10" db="EMBL/GenBank/DDBJ databases">
        <authorList>
            <person name="Gilroy R."/>
        </authorList>
    </citation>
    <scope>NUCLEOTIDE SEQUENCE</scope>
    <source>
        <strain evidence="2">ChiHjej9B8-7071</strain>
    </source>
</reference>
<feature type="transmembrane region" description="Helical" evidence="1">
    <location>
        <begin position="24"/>
        <end position="41"/>
    </location>
</feature>
<dbReference type="EMBL" id="DVGD01000172">
    <property type="protein sequence ID" value="HIR09838.1"/>
    <property type="molecule type" value="Genomic_DNA"/>
</dbReference>
<dbReference type="AlphaFoldDB" id="A0A9D1A8E2"/>
<organism evidence="2 3">
    <name type="scientific">Candidatus Avoscillospira stercoripullorum</name>
    <dbReference type="NCBI Taxonomy" id="2840709"/>
    <lineage>
        <taxon>Bacteria</taxon>
        <taxon>Bacillati</taxon>
        <taxon>Bacillota</taxon>
        <taxon>Clostridia</taxon>
        <taxon>Eubacteriales</taxon>
        <taxon>Oscillospiraceae</taxon>
        <taxon>Oscillospiraceae incertae sedis</taxon>
        <taxon>Candidatus Avoscillospira</taxon>
    </lineage>
</organism>
<keyword evidence="1" id="KW-1133">Transmembrane helix</keyword>
<dbReference type="Proteomes" id="UP000824258">
    <property type="component" value="Unassembled WGS sequence"/>
</dbReference>
<comment type="caution">
    <text evidence="2">The sequence shown here is derived from an EMBL/GenBank/DDBJ whole genome shotgun (WGS) entry which is preliminary data.</text>
</comment>
<evidence type="ECO:0000313" key="3">
    <source>
        <dbReference type="Proteomes" id="UP000824258"/>
    </source>
</evidence>
<evidence type="ECO:0000256" key="1">
    <source>
        <dbReference type="SAM" id="Phobius"/>
    </source>
</evidence>
<name>A0A9D1A8E2_9FIRM</name>
<sequence>MAELDKRKFGTFAPDFLAAAERPAALLLTLGGLVVPIYLVGKRYE</sequence>
<protein>
    <submittedName>
        <fullName evidence="2">Uncharacterized protein</fullName>
    </submittedName>
</protein>
<reference evidence="2" key="2">
    <citation type="journal article" date="2021" name="PeerJ">
        <title>Extensive microbial diversity within the chicken gut microbiome revealed by metagenomics and culture.</title>
        <authorList>
            <person name="Gilroy R."/>
            <person name="Ravi A."/>
            <person name="Getino M."/>
            <person name="Pursley I."/>
            <person name="Horton D.L."/>
            <person name="Alikhan N.F."/>
            <person name="Baker D."/>
            <person name="Gharbi K."/>
            <person name="Hall N."/>
            <person name="Watson M."/>
            <person name="Adriaenssens E.M."/>
            <person name="Foster-Nyarko E."/>
            <person name="Jarju S."/>
            <person name="Secka A."/>
            <person name="Antonio M."/>
            <person name="Oren A."/>
            <person name="Chaudhuri R.R."/>
            <person name="La Ragione R."/>
            <person name="Hildebrand F."/>
            <person name="Pallen M.J."/>
        </authorList>
    </citation>
    <scope>NUCLEOTIDE SEQUENCE</scope>
    <source>
        <strain evidence="2">ChiHjej9B8-7071</strain>
    </source>
</reference>
<keyword evidence="1" id="KW-0812">Transmembrane</keyword>
<evidence type="ECO:0000313" key="2">
    <source>
        <dbReference type="EMBL" id="HIR09838.1"/>
    </source>
</evidence>
<proteinExistence type="predicted"/>
<accession>A0A9D1A8E2</accession>
<keyword evidence="1" id="KW-0472">Membrane</keyword>
<gene>
    <name evidence="2" type="ORF">IAA70_05505</name>
</gene>